<protein>
    <submittedName>
        <fullName evidence="1">Uncharacterized protein</fullName>
    </submittedName>
</protein>
<sequence>MLITSWLPSAFCGGRIRMGPIGLKISGGNIRRSSTRTNDVRIKRWATLAVDGHLCRINWTTLAGTKQIKKKRALRQFGVSARLVTQGGKLSTSPQLPGQPVMVSRS</sequence>
<reference evidence="1 2" key="1">
    <citation type="journal article" date="2014" name="PLoS ONE">
        <title>Global Analysis of Gene Expression Profiles in Physic Nut (Jatropha curcas L.) Seedlings Exposed to Salt Stress.</title>
        <authorList>
            <person name="Zhang L."/>
            <person name="Zhang C."/>
            <person name="Wu P."/>
            <person name="Chen Y."/>
            <person name="Li M."/>
            <person name="Jiang H."/>
            <person name="Wu G."/>
        </authorList>
    </citation>
    <scope>NUCLEOTIDE SEQUENCE [LARGE SCALE GENOMIC DNA]</scope>
    <source>
        <strain evidence="2">cv. GZQX0401</strain>
        <tissue evidence="1">Young leaves</tissue>
    </source>
</reference>
<dbReference type="Proteomes" id="UP000027138">
    <property type="component" value="Unassembled WGS sequence"/>
</dbReference>
<dbReference type="EMBL" id="KK914346">
    <property type="protein sequence ID" value="KDP39782.1"/>
    <property type="molecule type" value="Genomic_DNA"/>
</dbReference>
<dbReference type="AlphaFoldDB" id="A0A067KUI7"/>
<organism evidence="1 2">
    <name type="scientific">Jatropha curcas</name>
    <name type="common">Barbados nut</name>
    <dbReference type="NCBI Taxonomy" id="180498"/>
    <lineage>
        <taxon>Eukaryota</taxon>
        <taxon>Viridiplantae</taxon>
        <taxon>Streptophyta</taxon>
        <taxon>Embryophyta</taxon>
        <taxon>Tracheophyta</taxon>
        <taxon>Spermatophyta</taxon>
        <taxon>Magnoliopsida</taxon>
        <taxon>eudicotyledons</taxon>
        <taxon>Gunneridae</taxon>
        <taxon>Pentapetalae</taxon>
        <taxon>rosids</taxon>
        <taxon>fabids</taxon>
        <taxon>Malpighiales</taxon>
        <taxon>Euphorbiaceae</taxon>
        <taxon>Crotonoideae</taxon>
        <taxon>Jatropheae</taxon>
        <taxon>Jatropha</taxon>
    </lineage>
</organism>
<keyword evidence="2" id="KW-1185">Reference proteome</keyword>
<accession>A0A067KUI7</accession>
<gene>
    <name evidence="1" type="ORF">JCGZ_04941</name>
</gene>
<evidence type="ECO:0000313" key="2">
    <source>
        <dbReference type="Proteomes" id="UP000027138"/>
    </source>
</evidence>
<evidence type="ECO:0000313" key="1">
    <source>
        <dbReference type="EMBL" id="KDP39782.1"/>
    </source>
</evidence>
<proteinExistence type="predicted"/>
<name>A0A067KUI7_JATCU</name>